<dbReference type="InterPro" id="IPR037150">
    <property type="entry name" value="H-NS_C_dom_sf"/>
</dbReference>
<evidence type="ECO:0000313" key="2">
    <source>
        <dbReference type="EMBL" id="QGM96664.1"/>
    </source>
</evidence>
<proteinExistence type="predicted"/>
<dbReference type="RefSeq" id="WP_016920458.1">
    <property type="nucleotide sequence ID" value="NZ_CP044331.1"/>
</dbReference>
<gene>
    <name evidence="2" type="ORF">F7D14_03645</name>
</gene>
<dbReference type="InterPro" id="IPR027444">
    <property type="entry name" value="H-NS_C_dom"/>
</dbReference>
<evidence type="ECO:0000313" key="3">
    <source>
        <dbReference type="Proteomes" id="UP000422569"/>
    </source>
</evidence>
<keyword evidence="3" id="KW-1185">Reference proteome</keyword>
<organism evidence="2 3">
    <name type="scientific">Methylocystis parvus</name>
    <dbReference type="NCBI Taxonomy" id="134"/>
    <lineage>
        <taxon>Bacteria</taxon>
        <taxon>Pseudomonadati</taxon>
        <taxon>Pseudomonadota</taxon>
        <taxon>Alphaproteobacteria</taxon>
        <taxon>Hyphomicrobiales</taxon>
        <taxon>Methylocystaceae</taxon>
        <taxon>Methylocystis</taxon>
    </lineage>
</organism>
<dbReference type="Pfam" id="PF00816">
    <property type="entry name" value="Histone_HNS"/>
    <property type="match status" value="1"/>
</dbReference>
<name>A0A6B8LYX5_9HYPH</name>
<dbReference type="SUPFAM" id="SSF81273">
    <property type="entry name" value="H-NS histone-like proteins"/>
    <property type="match status" value="1"/>
</dbReference>
<evidence type="ECO:0000259" key="1">
    <source>
        <dbReference type="SMART" id="SM00528"/>
    </source>
</evidence>
<dbReference type="SMART" id="SM00528">
    <property type="entry name" value="HNS"/>
    <property type="match status" value="1"/>
</dbReference>
<dbReference type="AlphaFoldDB" id="A0A6B8LYX5"/>
<dbReference type="Proteomes" id="UP000422569">
    <property type="component" value="Chromosome"/>
</dbReference>
<reference evidence="2 3" key="1">
    <citation type="submission" date="2019-09" db="EMBL/GenBank/DDBJ databases">
        <title>Isolation and complete genome sequencing of Methylocystis species.</title>
        <authorList>
            <person name="Rumah B.L."/>
            <person name="Stead C.E."/>
            <person name="Stevens B.C."/>
            <person name="Minton N.P."/>
            <person name="Grosse-Honebrink A."/>
            <person name="Zhang Y."/>
        </authorList>
    </citation>
    <scope>NUCLEOTIDE SEQUENCE [LARGE SCALE GENOMIC DNA]</scope>
    <source>
        <strain evidence="2 3">BRCS2</strain>
    </source>
</reference>
<feature type="domain" description="DNA-binding protein H-NS-like C-terminal" evidence="1">
    <location>
        <begin position="67"/>
        <end position="113"/>
    </location>
</feature>
<dbReference type="GO" id="GO:0003677">
    <property type="term" value="F:DNA binding"/>
    <property type="evidence" value="ECO:0007669"/>
    <property type="project" value="InterPro"/>
</dbReference>
<protein>
    <submittedName>
        <fullName evidence="2">H-NS histone family protein</fullName>
    </submittedName>
</protein>
<sequence length="121" mass="13751">MNDEFASLSDLELLSLIRRAQEESERRKEANKRRLRTRIEDELKKAGVSLSEVFPEIGADQLDDAASLAQKPRMAKFKNHATGDAWSGRGPHPPNWVKAIMAERGWTLDEFKAAEEFQAQN</sequence>
<accession>A0A6B8LYX5</accession>
<dbReference type="KEGG" id="mpar:F7D14_03645"/>
<dbReference type="EMBL" id="CP044331">
    <property type="protein sequence ID" value="QGM96664.1"/>
    <property type="molecule type" value="Genomic_DNA"/>
</dbReference>
<dbReference type="Gene3D" id="4.10.430.10">
    <property type="entry name" value="Histone-like protein H-NS, C-terminal domain"/>
    <property type="match status" value="1"/>
</dbReference>